<organism evidence="2 3">
    <name type="scientific">Hornefia butyriciproducens</name>
    <dbReference type="NCBI Taxonomy" id="2652293"/>
    <lineage>
        <taxon>Bacteria</taxon>
        <taxon>Bacillati</taxon>
        <taxon>Bacillota</taxon>
        <taxon>Clostridia</taxon>
        <taxon>Peptostreptococcales</taxon>
        <taxon>Anaerovoracaceae</taxon>
        <taxon>Hornefia</taxon>
    </lineage>
</organism>
<evidence type="ECO:0000313" key="3">
    <source>
        <dbReference type="Proteomes" id="UP000474676"/>
    </source>
</evidence>
<comment type="caution">
    <text evidence="2">The sequence shown here is derived from an EMBL/GenBank/DDBJ whole genome shotgun (WGS) entry which is preliminary data.</text>
</comment>
<proteinExistence type="inferred from homology"/>
<comment type="similarity">
    <text evidence="1">Belongs to the UPF0236 family.</text>
</comment>
<protein>
    <submittedName>
        <fullName evidence="2">Uncharacterized protein</fullName>
    </submittedName>
</protein>
<name>A0A6L5Y5V8_9FIRM</name>
<reference evidence="2 3" key="1">
    <citation type="submission" date="2019-08" db="EMBL/GenBank/DDBJ databases">
        <title>In-depth cultivation of the pig gut microbiome towards novel bacterial diversity and tailored functional studies.</title>
        <authorList>
            <person name="Wylensek D."/>
            <person name="Hitch T.C.A."/>
            <person name="Clavel T."/>
        </authorList>
    </citation>
    <scope>NUCLEOTIDE SEQUENCE [LARGE SCALE GENOMIC DNA]</scope>
    <source>
        <strain evidence="2 3">WCA-MUC-591-APC-3H</strain>
    </source>
</reference>
<evidence type="ECO:0000256" key="1">
    <source>
        <dbReference type="ARBA" id="ARBA00006539"/>
    </source>
</evidence>
<sequence>MQVPEKQPDEKRSPEVLHIYADEDHVHMQKPKKERGKQNQIVPLVTVSEGIEKVSERRNRTIRPMHFVDEEFNGKQLWESVEGYIAKAYDTETLKHTYVHGGGEKWIEKGLNAFKRTKHIIDGYHYQKELDRICKRFSKRNVRTVITTAITNDDKHKVDHFLHTLMEARRKKMWRQRKVLEHIC</sequence>
<accession>A0A6L5Y5V8</accession>
<dbReference type="InterPro" id="IPR009620">
    <property type="entry name" value="UPF0236"/>
</dbReference>
<keyword evidence="3" id="KW-1185">Reference proteome</keyword>
<gene>
    <name evidence="2" type="ORF">FYJ64_02740</name>
</gene>
<dbReference type="EMBL" id="VUMZ01000002">
    <property type="protein sequence ID" value="MST51247.1"/>
    <property type="molecule type" value="Genomic_DNA"/>
</dbReference>
<evidence type="ECO:0000313" key="2">
    <source>
        <dbReference type="EMBL" id="MST51247.1"/>
    </source>
</evidence>
<dbReference type="Proteomes" id="UP000474676">
    <property type="component" value="Unassembled WGS sequence"/>
</dbReference>
<dbReference type="Pfam" id="PF06782">
    <property type="entry name" value="UPF0236"/>
    <property type="match status" value="1"/>
</dbReference>
<dbReference type="AlphaFoldDB" id="A0A6L5Y5V8"/>